<evidence type="ECO:0008006" key="3">
    <source>
        <dbReference type="Google" id="ProtNLM"/>
    </source>
</evidence>
<dbReference type="InterPro" id="IPR013785">
    <property type="entry name" value="Aldolase_TIM"/>
</dbReference>
<gene>
    <name evidence="1" type="ORF">GO621_02825</name>
</gene>
<name>A0A7K1ST87_9SPHI</name>
<organism evidence="1 2">
    <name type="scientific">Mucilaginibacter arboris</name>
    <dbReference type="NCBI Taxonomy" id="2682090"/>
    <lineage>
        <taxon>Bacteria</taxon>
        <taxon>Pseudomonadati</taxon>
        <taxon>Bacteroidota</taxon>
        <taxon>Sphingobacteriia</taxon>
        <taxon>Sphingobacteriales</taxon>
        <taxon>Sphingobacteriaceae</taxon>
        <taxon>Mucilaginibacter</taxon>
    </lineage>
</organism>
<dbReference type="Proteomes" id="UP000462014">
    <property type="component" value="Unassembled WGS sequence"/>
</dbReference>
<sequence>MSAVCTGHAQNGGAKHQFQVYSFIVYAGYTENGTIVKASHQELQQYLRAYGFQDLNLIYEQKMLDYPGGDKKNGVPNPERIQALAQTARVYPNTPVSLDLEGWDRWDTIKTPSRMIEVINAFKKTNKVSKIGLYATVPPNTYAYSENISRFDKVNKAYSAVAASVDYFSPSLYNYDTDTVNWNKAAIYNINACKKYNFPGKPILPYITPEVNHKGVKRMLTYDEMMGHLQMLYSLGAKGVLLWTSSGMRDEQGQKIYVDINTGWAKAVKDFIANH</sequence>
<dbReference type="Gene3D" id="3.20.20.70">
    <property type="entry name" value="Aldolase class I"/>
    <property type="match status" value="1"/>
</dbReference>
<accession>A0A7K1ST87</accession>
<evidence type="ECO:0000313" key="1">
    <source>
        <dbReference type="EMBL" id="MVN20467.1"/>
    </source>
</evidence>
<comment type="caution">
    <text evidence="1">The sequence shown here is derived from an EMBL/GenBank/DDBJ whole genome shotgun (WGS) entry which is preliminary data.</text>
</comment>
<dbReference type="AlphaFoldDB" id="A0A7K1ST87"/>
<proteinExistence type="predicted"/>
<reference evidence="1 2" key="1">
    <citation type="submission" date="2019-12" db="EMBL/GenBank/DDBJ databases">
        <title>Mucilaginibacter sp. HMF7410 genome sequencing and assembly.</title>
        <authorList>
            <person name="Kang H."/>
            <person name="Cha I."/>
            <person name="Kim H."/>
            <person name="Joh K."/>
        </authorList>
    </citation>
    <scope>NUCLEOTIDE SEQUENCE [LARGE SCALE GENOMIC DNA]</scope>
    <source>
        <strain evidence="1 2">HMF7410</strain>
    </source>
</reference>
<dbReference type="RefSeq" id="WP_157564001.1">
    <property type="nucleotide sequence ID" value="NZ_WPIK01000002.1"/>
</dbReference>
<evidence type="ECO:0000313" key="2">
    <source>
        <dbReference type="Proteomes" id="UP000462014"/>
    </source>
</evidence>
<dbReference type="EMBL" id="WPIK01000002">
    <property type="protein sequence ID" value="MVN20467.1"/>
    <property type="molecule type" value="Genomic_DNA"/>
</dbReference>
<keyword evidence="2" id="KW-1185">Reference proteome</keyword>
<protein>
    <recommendedName>
        <fullName evidence="3">GH18 domain-containing protein</fullName>
    </recommendedName>
</protein>